<dbReference type="InterPro" id="IPR044717">
    <property type="entry name" value="NIC1"/>
</dbReference>
<evidence type="ECO:0000313" key="3">
    <source>
        <dbReference type="EMBL" id="KDO60550.1"/>
    </source>
</evidence>
<evidence type="ECO:0000256" key="1">
    <source>
        <dbReference type="ARBA" id="ARBA00006336"/>
    </source>
</evidence>
<dbReference type="Gene3D" id="3.40.50.850">
    <property type="entry name" value="Isochorismatase-like"/>
    <property type="match status" value="1"/>
</dbReference>
<proteinExistence type="inferred from homology"/>
<gene>
    <name evidence="3" type="ORF">CISIN_1g0258792mg</name>
</gene>
<reference evidence="3 4" key="1">
    <citation type="submission" date="2014-04" db="EMBL/GenBank/DDBJ databases">
        <authorList>
            <consortium name="International Citrus Genome Consortium"/>
            <person name="Gmitter F."/>
            <person name="Chen C."/>
            <person name="Farmerie W."/>
            <person name="Harkins T."/>
            <person name="Desany B."/>
            <person name="Mohiuddin M."/>
            <person name="Kodira C."/>
            <person name="Borodovsky M."/>
            <person name="Lomsadze A."/>
            <person name="Burns P."/>
            <person name="Jenkins J."/>
            <person name="Prochnik S."/>
            <person name="Shu S."/>
            <person name="Chapman J."/>
            <person name="Pitluck S."/>
            <person name="Schmutz J."/>
            <person name="Rokhsar D."/>
        </authorList>
    </citation>
    <scope>NUCLEOTIDE SEQUENCE</scope>
</reference>
<keyword evidence="4" id="KW-1185">Reference proteome</keyword>
<evidence type="ECO:0000313" key="4">
    <source>
        <dbReference type="Proteomes" id="UP000027120"/>
    </source>
</evidence>
<dbReference type="AlphaFoldDB" id="A0A067F351"/>
<dbReference type="GO" id="GO:0008936">
    <property type="term" value="F:nicotinamidase activity"/>
    <property type="evidence" value="ECO:0007669"/>
    <property type="project" value="InterPro"/>
</dbReference>
<sequence>MMMTSKTIDLLRNELPVEQESLFLSGDVKTGLVLVDVVNGFCTVGSGNLPDGQISEMVDESVRLARVFCEKKWPVFAFLDTHYPDVPEPPYPPHCISGTDESNLVPELQWLENETNVTLRRKDCIDGFLGSVEKDGSNVFVNWVKSNQIKNVLVLGICTDVCVLDFVCSTLSARNRGFLAPLEDVIVYSRGCATYDFPVHVAKNIKDALPHPQ</sequence>
<comment type="similarity">
    <text evidence="1">Belongs to the isochorismatase family.</text>
</comment>
<dbReference type="Pfam" id="PF00857">
    <property type="entry name" value="Isochorismatase"/>
    <property type="match status" value="1"/>
</dbReference>
<dbReference type="InterPro" id="IPR000868">
    <property type="entry name" value="Isochorismatase-like_dom"/>
</dbReference>
<dbReference type="GO" id="GO:0019365">
    <property type="term" value="P:pyridine nucleotide salvage"/>
    <property type="evidence" value="ECO:0007669"/>
    <property type="project" value="InterPro"/>
</dbReference>
<dbReference type="EMBL" id="KK784931">
    <property type="protein sequence ID" value="KDO60550.1"/>
    <property type="molecule type" value="Genomic_DNA"/>
</dbReference>
<name>A0A067F351_CITSI</name>
<organism evidence="3 4">
    <name type="scientific">Citrus sinensis</name>
    <name type="common">Sweet orange</name>
    <name type="synonym">Citrus aurantium var. sinensis</name>
    <dbReference type="NCBI Taxonomy" id="2711"/>
    <lineage>
        <taxon>Eukaryota</taxon>
        <taxon>Viridiplantae</taxon>
        <taxon>Streptophyta</taxon>
        <taxon>Embryophyta</taxon>
        <taxon>Tracheophyta</taxon>
        <taxon>Spermatophyta</taxon>
        <taxon>Magnoliopsida</taxon>
        <taxon>eudicotyledons</taxon>
        <taxon>Gunneridae</taxon>
        <taxon>Pentapetalae</taxon>
        <taxon>rosids</taxon>
        <taxon>malvids</taxon>
        <taxon>Sapindales</taxon>
        <taxon>Rutaceae</taxon>
        <taxon>Aurantioideae</taxon>
        <taxon>Citrus</taxon>
    </lineage>
</organism>
<dbReference type="InterPro" id="IPR036380">
    <property type="entry name" value="Isochorismatase-like_sf"/>
</dbReference>
<feature type="domain" description="Isochorismatase-like" evidence="2">
    <location>
        <begin position="31"/>
        <end position="198"/>
    </location>
</feature>
<protein>
    <recommendedName>
        <fullName evidence="2">Isochorismatase-like domain-containing protein</fullName>
    </recommendedName>
</protein>
<accession>A0A067F351</accession>
<dbReference type="SUPFAM" id="SSF52499">
    <property type="entry name" value="Isochorismatase-like hydrolases"/>
    <property type="match status" value="1"/>
</dbReference>
<dbReference type="PANTHER" id="PTHR47297:SF3">
    <property type="entry name" value="NICOTINAMIDASE 1"/>
    <property type="match status" value="1"/>
</dbReference>
<dbReference type="CDD" id="cd00431">
    <property type="entry name" value="cysteine_hydrolases"/>
    <property type="match status" value="1"/>
</dbReference>
<evidence type="ECO:0000259" key="2">
    <source>
        <dbReference type="Pfam" id="PF00857"/>
    </source>
</evidence>
<dbReference type="Proteomes" id="UP000027120">
    <property type="component" value="Unassembled WGS sequence"/>
</dbReference>
<feature type="non-terminal residue" evidence="3">
    <location>
        <position position="213"/>
    </location>
</feature>
<dbReference type="PANTHER" id="PTHR47297">
    <property type="match status" value="1"/>
</dbReference>